<keyword evidence="6" id="KW-1278">Translocase</keyword>
<keyword evidence="1 6" id="KW-0813">Transport</keyword>
<protein>
    <recommendedName>
        <fullName evidence="6">Ion-translocating oxidoreductase complex subunit G</fullName>
        <ecNumber evidence="6">7.-.-.-</ecNumber>
    </recommendedName>
    <alternativeName>
        <fullName evidence="6">Rnf electron transport complex subunit G</fullName>
    </alternativeName>
</protein>
<evidence type="ECO:0000256" key="5">
    <source>
        <dbReference type="ARBA" id="ARBA00022982"/>
    </source>
</evidence>
<dbReference type="SMART" id="SM00900">
    <property type="entry name" value="FMN_bind"/>
    <property type="match status" value="1"/>
</dbReference>
<evidence type="ECO:0000256" key="7">
    <source>
        <dbReference type="SAM" id="MobiDB-lite"/>
    </source>
</evidence>
<evidence type="ECO:0000256" key="1">
    <source>
        <dbReference type="ARBA" id="ARBA00022448"/>
    </source>
</evidence>
<dbReference type="Proteomes" id="UP001500021">
    <property type="component" value="Unassembled WGS sequence"/>
</dbReference>
<name>A0ABN1L991_9GAMM</name>
<evidence type="ECO:0000256" key="3">
    <source>
        <dbReference type="ARBA" id="ARBA00022630"/>
    </source>
</evidence>
<keyword evidence="6" id="KW-0472">Membrane</keyword>
<proteinExistence type="inferred from homology"/>
<keyword evidence="10" id="KW-1185">Reference proteome</keyword>
<evidence type="ECO:0000256" key="6">
    <source>
        <dbReference type="HAMAP-Rule" id="MF_00479"/>
    </source>
</evidence>
<feature type="region of interest" description="Disordered" evidence="7">
    <location>
        <begin position="221"/>
        <end position="249"/>
    </location>
</feature>
<gene>
    <name evidence="9" type="primary">rsxG</name>
    <name evidence="6" type="synonym">rnfG</name>
    <name evidence="9" type="ORF">GCM10009111_24420</name>
</gene>
<dbReference type="RefSeq" id="WP_343817779.1">
    <property type="nucleotide sequence ID" value="NZ_BAAAFA010000008.1"/>
</dbReference>
<evidence type="ECO:0000256" key="2">
    <source>
        <dbReference type="ARBA" id="ARBA00022553"/>
    </source>
</evidence>
<dbReference type="InterPro" id="IPR007329">
    <property type="entry name" value="FMN-bd"/>
</dbReference>
<dbReference type="NCBIfam" id="TIGR01947">
    <property type="entry name" value="rnfG"/>
    <property type="match status" value="1"/>
</dbReference>
<keyword evidence="6" id="KW-0812">Transmembrane</keyword>
<dbReference type="NCBIfam" id="NF002519">
    <property type="entry name" value="PRK01908.1"/>
    <property type="match status" value="1"/>
</dbReference>
<reference evidence="9 10" key="1">
    <citation type="journal article" date="2019" name="Int. J. Syst. Evol. Microbiol.">
        <title>The Global Catalogue of Microorganisms (GCM) 10K type strain sequencing project: providing services to taxonomists for standard genome sequencing and annotation.</title>
        <authorList>
            <consortium name="The Broad Institute Genomics Platform"/>
            <consortium name="The Broad Institute Genome Sequencing Center for Infectious Disease"/>
            <person name="Wu L."/>
            <person name="Ma J."/>
        </authorList>
    </citation>
    <scope>NUCLEOTIDE SEQUENCE [LARGE SCALE GENOMIC DNA]</scope>
    <source>
        <strain evidence="9 10">JCM 15608</strain>
    </source>
</reference>
<feature type="modified residue" description="FMN phosphoryl threonine" evidence="6">
    <location>
        <position position="186"/>
    </location>
</feature>
<keyword evidence="6" id="KW-1003">Cell membrane</keyword>
<keyword evidence="4 6" id="KW-0288">FMN</keyword>
<sequence>MSNKKTKTVSATTVAVSNNSKILALFAIACTGLVALVNELTQDKIKAQEQQQLLNTLHAIIEPSRYDNDIANDCISISSPFLGTNDVKTAYVARKNNKIVALAMTSTAPNGYNGNIDFIVGINIDATISGVRILKHQETPGLGDKIEIAKHDWITKFNGKTLISDDDKRWSVVKDGGMFDQFTGATITPRAVVHGIKNTLSYFKNNQQSLLTQPNTCKLASPSGNIEKTSNVENTSHGNAQNTEVTNEH</sequence>
<comment type="caution">
    <text evidence="9">The sequence shown here is derived from an EMBL/GenBank/DDBJ whole genome shotgun (WGS) entry which is preliminary data.</text>
</comment>
<dbReference type="Pfam" id="PF04205">
    <property type="entry name" value="FMN_bind"/>
    <property type="match status" value="1"/>
</dbReference>
<comment type="subcellular location">
    <subcellularLocation>
        <location evidence="6">Cell inner membrane</location>
        <topology evidence="6">Single-pass membrane protein</topology>
    </subcellularLocation>
</comment>
<dbReference type="EMBL" id="BAAAFA010000008">
    <property type="protein sequence ID" value="GAA0819833.1"/>
    <property type="molecule type" value="Genomic_DNA"/>
</dbReference>
<dbReference type="HAMAP" id="MF_00479">
    <property type="entry name" value="RsxG_RnfG"/>
    <property type="match status" value="1"/>
</dbReference>
<dbReference type="InterPro" id="IPR010209">
    <property type="entry name" value="Ion_transpt_RnfG/RsxG"/>
</dbReference>
<keyword evidence="2 6" id="KW-0597">Phosphoprotein</keyword>
<dbReference type="EC" id="7.-.-.-" evidence="6"/>
<dbReference type="PANTHER" id="PTHR36118">
    <property type="entry name" value="ION-TRANSLOCATING OXIDOREDUCTASE COMPLEX SUBUNIT G"/>
    <property type="match status" value="1"/>
</dbReference>
<dbReference type="PANTHER" id="PTHR36118:SF1">
    <property type="entry name" value="ION-TRANSLOCATING OXIDOREDUCTASE COMPLEX SUBUNIT G"/>
    <property type="match status" value="1"/>
</dbReference>
<comment type="subunit">
    <text evidence="6">The complex is composed of six subunits: RnfA, RnfB, RnfC, RnfD, RnfE and RnfG.</text>
</comment>
<keyword evidence="6" id="KW-1133">Transmembrane helix</keyword>
<comment type="cofactor">
    <cofactor evidence="6">
        <name>FMN</name>
        <dbReference type="ChEBI" id="CHEBI:58210"/>
    </cofactor>
</comment>
<keyword evidence="6" id="KW-0997">Cell inner membrane</keyword>
<accession>A0ABN1L991</accession>
<evidence type="ECO:0000259" key="8">
    <source>
        <dbReference type="SMART" id="SM00900"/>
    </source>
</evidence>
<evidence type="ECO:0000313" key="9">
    <source>
        <dbReference type="EMBL" id="GAA0819833.1"/>
    </source>
</evidence>
<comment type="function">
    <text evidence="6">Part of a membrane-bound complex that couples electron transfer with translocation of ions across the membrane.</text>
</comment>
<keyword evidence="5 6" id="KW-0249">Electron transport</keyword>
<organism evidence="9 10">
    <name type="scientific">Colwellia asteriadis</name>
    <dbReference type="NCBI Taxonomy" id="517723"/>
    <lineage>
        <taxon>Bacteria</taxon>
        <taxon>Pseudomonadati</taxon>
        <taxon>Pseudomonadota</taxon>
        <taxon>Gammaproteobacteria</taxon>
        <taxon>Alteromonadales</taxon>
        <taxon>Colwelliaceae</taxon>
        <taxon>Colwellia</taxon>
    </lineage>
</organism>
<feature type="domain" description="FMN-binding" evidence="8">
    <location>
        <begin position="111"/>
        <end position="203"/>
    </location>
</feature>
<evidence type="ECO:0000256" key="4">
    <source>
        <dbReference type="ARBA" id="ARBA00022643"/>
    </source>
</evidence>
<evidence type="ECO:0000313" key="10">
    <source>
        <dbReference type="Proteomes" id="UP001500021"/>
    </source>
</evidence>
<comment type="similarity">
    <text evidence="6">Belongs to the RnfG family.</text>
</comment>
<keyword evidence="3 6" id="KW-0285">Flavoprotein</keyword>